<organism evidence="7 8">
    <name type="scientific">Aulographum hederae CBS 113979</name>
    <dbReference type="NCBI Taxonomy" id="1176131"/>
    <lineage>
        <taxon>Eukaryota</taxon>
        <taxon>Fungi</taxon>
        <taxon>Dikarya</taxon>
        <taxon>Ascomycota</taxon>
        <taxon>Pezizomycotina</taxon>
        <taxon>Dothideomycetes</taxon>
        <taxon>Pleosporomycetidae</taxon>
        <taxon>Aulographales</taxon>
        <taxon>Aulographaceae</taxon>
    </lineage>
</organism>
<evidence type="ECO:0000313" key="7">
    <source>
        <dbReference type="EMBL" id="KAF1984117.1"/>
    </source>
</evidence>
<comment type="similarity">
    <text evidence="2">Belongs to the mitochondrion-specific ribosomal protein mL49 family.</text>
</comment>
<evidence type="ECO:0000256" key="5">
    <source>
        <dbReference type="ARBA" id="ARBA00023274"/>
    </source>
</evidence>
<evidence type="ECO:0000256" key="1">
    <source>
        <dbReference type="ARBA" id="ARBA00004173"/>
    </source>
</evidence>
<gene>
    <name evidence="7" type="ORF">K402DRAFT_337065</name>
</gene>
<feature type="non-terminal residue" evidence="7">
    <location>
        <position position="1"/>
    </location>
</feature>
<evidence type="ECO:0000313" key="8">
    <source>
        <dbReference type="Proteomes" id="UP000800041"/>
    </source>
</evidence>
<protein>
    <recommendedName>
        <fullName evidence="6">Large ribosomal subunit protein mL49</fullName>
    </recommendedName>
</protein>
<dbReference type="Gene3D" id="3.30.780.10">
    <property type="entry name" value="SUI1-like domain"/>
    <property type="match status" value="1"/>
</dbReference>
<dbReference type="Proteomes" id="UP000800041">
    <property type="component" value="Unassembled WGS sequence"/>
</dbReference>
<dbReference type="OrthoDB" id="19439at2759"/>
<dbReference type="GO" id="GO:0005762">
    <property type="term" value="C:mitochondrial large ribosomal subunit"/>
    <property type="evidence" value="ECO:0007669"/>
    <property type="project" value="TreeGrafter"/>
</dbReference>
<keyword evidence="4" id="KW-0496">Mitochondrion</keyword>
<dbReference type="GO" id="GO:0006412">
    <property type="term" value="P:translation"/>
    <property type="evidence" value="ECO:0007669"/>
    <property type="project" value="InterPro"/>
</dbReference>
<dbReference type="AlphaFoldDB" id="A0A6G1GTK6"/>
<dbReference type="PANTHER" id="PTHR13477:SF0">
    <property type="entry name" value="LARGE RIBOSOMAL SUBUNIT PROTEIN ML49"/>
    <property type="match status" value="1"/>
</dbReference>
<name>A0A6G1GTK6_9PEZI</name>
<evidence type="ECO:0000256" key="3">
    <source>
        <dbReference type="ARBA" id="ARBA00022980"/>
    </source>
</evidence>
<sequence length="85" mass="9521">PLLPYHVGRTWTGGLPVYKLQRRGGNLHHTRIKHISGDIAALRRDLIASLGLPEERVEINSVNNHIMAKGFHVEAVSKFLKSKGF</sequence>
<keyword evidence="3" id="KW-0689">Ribosomal protein</keyword>
<reference evidence="7" key="1">
    <citation type="journal article" date="2020" name="Stud. Mycol.">
        <title>101 Dothideomycetes genomes: a test case for predicting lifestyles and emergence of pathogens.</title>
        <authorList>
            <person name="Haridas S."/>
            <person name="Albert R."/>
            <person name="Binder M."/>
            <person name="Bloem J."/>
            <person name="Labutti K."/>
            <person name="Salamov A."/>
            <person name="Andreopoulos B."/>
            <person name="Baker S."/>
            <person name="Barry K."/>
            <person name="Bills G."/>
            <person name="Bluhm B."/>
            <person name="Cannon C."/>
            <person name="Castanera R."/>
            <person name="Culley D."/>
            <person name="Daum C."/>
            <person name="Ezra D."/>
            <person name="Gonzalez J."/>
            <person name="Henrissat B."/>
            <person name="Kuo A."/>
            <person name="Liang C."/>
            <person name="Lipzen A."/>
            <person name="Lutzoni F."/>
            <person name="Magnuson J."/>
            <person name="Mondo S."/>
            <person name="Nolan M."/>
            <person name="Ohm R."/>
            <person name="Pangilinan J."/>
            <person name="Park H.-J."/>
            <person name="Ramirez L."/>
            <person name="Alfaro M."/>
            <person name="Sun H."/>
            <person name="Tritt A."/>
            <person name="Yoshinaga Y."/>
            <person name="Zwiers L.-H."/>
            <person name="Turgeon B."/>
            <person name="Goodwin S."/>
            <person name="Spatafora J."/>
            <person name="Crous P."/>
            <person name="Grigoriev I."/>
        </authorList>
    </citation>
    <scope>NUCLEOTIDE SEQUENCE</scope>
    <source>
        <strain evidence="7">CBS 113979</strain>
    </source>
</reference>
<accession>A0A6G1GTK6</accession>
<comment type="subcellular location">
    <subcellularLocation>
        <location evidence="1">Mitochondrion</location>
    </subcellularLocation>
</comment>
<dbReference type="PANTHER" id="PTHR13477">
    <property type="entry name" value="MITOCHONDRIAL 39S RIBOSOMAL PROTEIN L49"/>
    <property type="match status" value="1"/>
</dbReference>
<evidence type="ECO:0000256" key="4">
    <source>
        <dbReference type="ARBA" id="ARBA00023128"/>
    </source>
</evidence>
<keyword evidence="8" id="KW-1185">Reference proteome</keyword>
<dbReference type="GO" id="GO:0003735">
    <property type="term" value="F:structural constituent of ribosome"/>
    <property type="evidence" value="ECO:0007669"/>
    <property type="project" value="InterPro"/>
</dbReference>
<keyword evidence="5" id="KW-0687">Ribonucleoprotein</keyword>
<dbReference type="EMBL" id="ML977170">
    <property type="protein sequence ID" value="KAF1984117.1"/>
    <property type="molecule type" value="Genomic_DNA"/>
</dbReference>
<dbReference type="InterPro" id="IPR007740">
    <property type="entry name" value="Ribosomal_mL49"/>
</dbReference>
<evidence type="ECO:0000256" key="6">
    <source>
        <dbReference type="ARBA" id="ARBA00035191"/>
    </source>
</evidence>
<dbReference type="Pfam" id="PF05046">
    <property type="entry name" value="Img2"/>
    <property type="match status" value="1"/>
</dbReference>
<proteinExistence type="inferred from homology"/>
<evidence type="ECO:0000256" key="2">
    <source>
        <dbReference type="ARBA" id="ARBA00005677"/>
    </source>
</evidence>